<dbReference type="EMBL" id="JBIQWL010000001">
    <property type="protein sequence ID" value="MFH8249688.1"/>
    <property type="molecule type" value="Genomic_DNA"/>
</dbReference>
<accession>A0ABW7Q698</accession>
<organism evidence="1 2">
    <name type="scientific">Microbacterium alkaliflavum</name>
    <dbReference type="NCBI Taxonomy" id="3248839"/>
    <lineage>
        <taxon>Bacteria</taxon>
        <taxon>Bacillati</taxon>
        <taxon>Actinomycetota</taxon>
        <taxon>Actinomycetes</taxon>
        <taxon>Micrococcales</taxon>
        <taxon>Microbacteriaceae</taxon>
        <taxon>Microbacterium</taxon>
    </lineage>
</organism>
<name>A0ABW7Q698_9MICO</name>
<evidence type="ECO:0000313" key="1">
    <source>
        <dbReference type="EMBL" id="MFH8249688.1"/>
    </source>
</evidence>
<comment type="caution">
    <text evidence="1">The sequence shown here is derived from an EMBL/GenBank/DDBJ whole genome shotgun (WGS) entry which is preliminary data.</text>
</comment>
<protein>
    <submittedName>
        <fullName evidence="1">Uncharacterized protein</fullName>
    </submittedName>
</protein>
<reference evidence="1 2" key="1">
    <citation type="submission" date="2024-09" db="EMBL/GenBank/DDBJ databases">
        <authorList>
            <person name="Pan X."/>
        </authorList>
    </citation>
    <scope>NUCLEOTIDE SEQUENCE [LARGE SCALE GENOMIC DNA]</scope>
    <source>
        <strain evidence="1 2">B2969</strain>
    </source>
</reference>
<keyword evidence="2" id="KW-1185">Reference proteome</keyword>
<dbReference type="RefSeq" id="WP_396639619.1">
    <property type="nucleotide sequence ID" value="NZ_JBIQWL010000001.1"/>
</dbReference>
<evidence type="ECO:0000313" key="2">
    <source>
        <dbReference type="Proteomes" id="UP001610861"/>
    </source>
</evidence>
<dbReference type="Proteomes" id="UP001610861">
    <property type="component" value="Unassembled WGS sequence"/>
</dbReference>
<gene>
    <name evidence="1" type="ORF">ACH3VR_04885</name>
</gene>
<sequence>MVRTWDDGPAVAVEVCPVCASLRVQTVEPDWFTVELERGDELRRQVFEIEFSCRDCGSVWS</sequence>
<proteinExistence type="predicted"/>